<evidence type="ECO:0000256" key="1">
    <source>
        <dbReference type="ARBA" id="ARBA00000644"/>
    </source>
</evidence>
<feature type="active site" description="For ring-opening step" evidence="4">
    <location>
        <position position="149"/>
    </location>
</feature>
<comment type="caution">
    <text evidence="6">The sequence shown here is derived from an EMBL/GenBank/DDBJ whole genome shotgun (WGS) entry which is preliminary data.</text>
</comment>
<keyword evidence="2 4" id="KW-0378">Hydrolase</keyword>
<dbReference type="PANTHER" id="PTHR11280">
    <property type="entry name" value="GLUCOSAMINE-6-PHOSPHATE ISOMERASE"/>
    <property type="match status" value="1"/>
</dbReference>
<keyword evidence="7" id="KW-1185">Reference proteome</keyword>
<feature type="active site" description="Proton acceptor; for enolization step" evidence="4">
    <location>
        <position position="80"/>
    </location>
</feature>
<organism evidence="6 7">
    <name type="scientific">Stieleria varia</name>
    <dbReference type="NCBI Taxonomy" id="2528005"/>
    <lineage>
        <taxon>Bacteria</taxon>
        <taxon>Pseudomonadati</taxon>
        <taxon>Planctomycetota</taxon>
        <taxon>Planctomycetia</taxon>
        <taxon>Pirellulales</taxon>
        <taxon>Pirellulaceae</taxon>
        <taxon>Stieleria</taxon>
    </lineage>
</organism>
<dbReference type="CDD" id="cd01399">
    <property type="entry name" value="GlcN6P_deaminase"/>
    <property type="match status" value="1"/>
</dbReference>
<dbReference type="GO" id="GO:0019262">
    <property type="term" value="P:N-acetylneuraminate catabolic process"/>
    <property type="evidence" value="ECO:0007669"/>
    <property type="project" value="UniProtKB-UniRule"/>
</dbReference>
<dbReference type="Proteomes" id="UP000320176">
    <property type="component" value="Unassembled WGS sequence"/>
</dbReference>
<dbReference type="UniPathway" id="UPA00629">
    <property type="reaction ID" value="UER00684"/>
</dbReference>
<evidence type="ECO:0000313" key="6">
    <source>
        <dbReference type="EMBL" id="TWT93992.1"/>
    </source>
</evidence>
<dbReference type="OrthoDB" id="9791139at2"/>
<feature type="active site" description="For ring-opening step" evidence="4">
    <location>
        <position position="156"/>
    </location>
</feature>
<dbReference type="GO" id="GO:0006043">
    <property type="term" value="P:glucosamine catabolic process"/>
    <property type="evidence" value="ECO:0007669"/>
    <property type="project" value="TreeGrafter"/>
</dbReference>
<comment type="caution">
    <text evidence="4">Lacks conserved residue(s) required for the propagation of feature annotation.</text>
</comment>
<name>A0A5C6A2A8_9BACT</name>
<evidence type="ECO:0000256" key="2">
    <source>
        <dbReference type="ARBA" id="ARBA00022801"/>
    </source>
</evidence>
<dbReference type="NCBIfam" id="TIGR00502">
    <property type="entry name" value="nagB"/>
    <property type="match status" value="1"/>
</dbReference>
<dbReference type="InterPro" id="IPR018321">
    <property type="entry name" value="Glucosamine6P_isomerase_CS"/>
</dbReference>
<dbReference type="EC" id="3.5.99.6" evidence="4"/>
<comment type="function">
    <text evidence="4">Catalyzes the reversible isomerization-deamination of glucosamine 6-phosphate (GlcN6P) to form fructose 6-phosphate (Fru6P) and ammonium ion.</text>
</comment>
<dbReference type="HAMAP" id="MF_01241">
    <property type="entry name" value="GlcN6P_deamin"/>
    <property type="match status" value="1"/>
</dbReference>
<dbReference type="InterPro" id="IPR037171">
    <property type="entry name" value="NagB/RpiA_transferase-like"/>
</dbReference>
<protein>
    <recommendedName>
        <fullName evidence="4">Glucosamine-6-phosphate deaminase</fullName>
        <ecNumber evidence="4">3.5.99.6</ecNumber>
    </recommendedName>
    <alternativeName>
        <fullName evidence="4">GlcN6P deaminase</fullName>
        <shortName evidence="4">GNPDA</shortName>
    </alternativeName>
    <alternativeName>
        <fullName evidence="4">Glucosamine-6-phosphate isomerase</fullName>
    </alternativeName>
</protein>
<accession>A0A5C6A2A8</accession>
<dbReference type="SUPFAM" id="SSF100950">
    <property type="entry name" value="NagB/RpiA/CoA transferase-like"/>
    <property type="match status" value="1"/>
</dbReference>
<proteinExistence type="inferred from homology"/>
<dbReference type="AlphaFoldDB" id="A0A5C6A2A8"/>
<dbReference type="GO" id="GO:0042802">
    <property type="term" value="F:identical protein binding"/>
    <property type="evidence" value="ECO:0007669"/>
    <property type="project" value="TreeGrafter"/>
</dbReference>
<comment type="catalytic activity">
    <reaction evidence="1 4">
        <text>alpha-D-glucosamine 6-phosphate + H2O = beta-D-fructose 6-phosphate + NH4(+)</text>
        <dbReference type="Rhea" id="RHEA:12172"/>
        <dbReference type="ChEBI" id="CHEBI:15377"/>
        <dbReference type="ChEBI" id="CHEBI:28938"/>
        <dbReference type="ChEBI" id="CHEBI:57634"/>
        <dbReference type="ChEBI" id="CHEBI:75989"/>
        <dbReference type="EC" id="3.5.99.6"/>
    </reaction>
</comment>
<gene>
    <name evidence="6" type="primary">nagB_3</name>
    <name evidence="4" type="synonym">nagB</name>
    <name evidence="6" type="ORF">Pla52n_58210</name>
</gene>
<dbReference type="GO" id="GO:0004342">
    <property type="term" value="F:glucosamine-6-phosphate deaminase activity"/>
    <property type="evidence" value="ECO:0007669"/>
    <property type="project" value="UniProtKB-UniRule"/>
</dbReference>
<sequence>MSSSLQSKTQRFSPNVIVVGDSSSVSRRTAEMIASCLRSHPNCVLGLATGGTPVGTYDELTRMHLADGLDFSQVTSFNLDEYIGLSAEHPQSFRYFMQENLFSRVNFCREKTHVPNGVSSDVERECRDYEAMIARSGGIDLQLLGIGHNGHIAFNEPGSSLQSRTRQVALTEETIQNNARFFESIDDVPNTAITMGIGTIMEAKRILLIAFGEGKAEAIERMVAGEPTLDHPASLLQFHSDVTVIIDSAAGAKLSEV</sequence>
<dbReference type="EMBL" id="SJPN01000008">
    <property type="protein sequence ID" value="TWT93992.1"/>
    <property type="molecule type" value="Genomic_DNA"/>
</dbReference>
<dbReference type="RefSeq" id="WP_146522777.1">
    <property type="nucleotide sequence ID" value="NZ_CP151726.1"/>
</dbReference>
<feature type="domain" description="Glucosamine/galactosamine-6-phosphate isomerase" evidence="5">
    <location>
        <begin position="24"/>
        <end position="240"/>
    </location>
</feature>
<evidence type="ECO:0000259" key="5">
    <source>
        <dbReference type="Pfam" id="PF01182"/>
    </source>
</evidence>
<feature type="active site" description="Proton acceptor; for ring-opening step" evidence="4">
    <location>
        <position position="151"/>
    </location>
</feature>
<dbReference type="FunFam" id="3.40.50.1360:FF:000003">
    <property type="entry name" value="Glucosamine-6-phosphate deaminase"/>
    <property type="match status" value="1"/>
</dbReference>
<comment type="pathway">
    <text evidence="4">Amino-sugar metabolism; N-acetylneuraminate degradation; D-fructose 6-phosphate from N-acetylneuraminate: step 5/5.</text>
</comment>
<dbReference type="Pfam" id="PF01182">
    <property type="entry name" value="Glucosamine_iso"/>
    <property type="match status" value="1"/>
</dbReference>
<evidence type="ECO:0000313" key="7">
    <source>
        <dbReference type="Proteomes" id="UP000320176"/>
    </source>
</evidence>
<dbReference type="InterPro" id="IPR004547">
    <property type="entry name" value="Glucosamine6P_isomerase"/>
</dbReference>
<dbReference type="Gene3D" id="3.40.50.1360">
    <property type="match status" value="1"/>
</dbReference>
<dbReference type="GO" id="GO:0005737">
    <property type="term" value="C:cytoplasm"/>
    <property type="evidence" value="ECO:0007669"/>
    <property type="project" value="TreeGrafter"/>
</dbReference>
<reference evidence="6 7" key="1">
    <citation type="submission" date="2019-02" db="EMBL/GenBank/DDBJ databases">
        <title>Deep-cultivation of Planctomycetes and their phenomic and genomic characterization uncovers novel biology.</title>
        <authorList>
            <person name="Wiegand S."/>
            <person name="Jogler M."/>
            <person name="Boedeker C."/>
            <person name="Pinto D."/>
            <person name="Vollmers J."/>
            <person name="Rivas-Marin E."/>
            <person name="Kohn T."/>
            <person name="Peeters S.H."/>
            <person name="Heuer A."/>
            <person name="Rast P."/>
            <person name="Oberbeckmann S."/>
            <person name="Bunk B."/>
            <person name="Jeske O."/>
            <person name="Meyerdierks A."/>
            <person name="Storesund J.E."/>
            <person name="Kallscheuer N."/>
            <person name="Luecker S."/>
            <person name="Lage O.M."/>
            <person name="Pohl T."/>
            <person name="Merkel B.J."/>
            <person name="Hornburger P."/>
            <person name="Mueller R.-W."/>
            <person name="Bruemmer F."/>
            <person name="Labrenz M."/>
            <person name="Spormann A.M."/>
            <person name="Op Den Camp H."/>
            <person name="Overmann J."/>
            <person name="Amann R."/>
            <person name="Jetten M.S.M."/>
            <person name="Mascher T."/>
            <person name="Medema M.H."/>
            <person name="Devos D.P."/>
            <person name="Kaster A.-K."/>
            <person name="Ovreas L."/>
            <person name="Rohde M."/>
            <person name="Galperin M.Y."/>
            <person name="Jogler C."/>
        </authorList>
    </citation>
    <scope>NUCLEOTIDE SEQUENCE [LARGE SCALE GENOMIC DNA]</scope>
    <source>
        <strain evidence="6 7">Pla52n</strain>
    </source>
</reference>
<dbReference type="PANTHER" id="PTHR11280:SF5">
    <property type="entry name" value="GLUCOSAMINE-6-PHOSPHATE ISOMERASE"/>
    <property type="match status" value="1"/>
</dbReference>
<dbReference type="InterPro" id="IPR006148">
    <property type="entry name" value="Glc/Gal-6P_isomerase"/>
</dbReference>
<dbReference type="GO" id="GO:0005975">
    <property type="term" value="P:carbohydrate metabolic process"/>
    <property type="evidence" value="ECO:0007669"/>
    <property type="project" value="InterPro"/>
</dbReference>
<keyword evidence="3 4" id="KW-0119">Carbohydrate metabolism</keyword>
<comment type="similarity">
    <text evidence="4">Belongs to the glucosamine/galactosamine-6-phosphate isomerase family. NagB subfamily.</text>
</comment>
<evidence type="ECO:0000256" key="3">
    <source>
        <dbReference type="ARBA" id="ARBA00023277"/>
    </source>
</evidence>
<dbReference type="GO" id="GO:0006046">
    <property type="term" value="P:N-acetylglucosamine catabolic process"/>
    <property type="evidence" value="ECO:0007669"/>
    <property type="project" value="UniProtKB-UniRule"/>
</dbReference>
<evidence type="ECO:0000256" key="4">
    <source>
        <dbReference type="HAMAP-Rule" id="MF_01241"/>
    </source>
</evidence>
<dbReference type="PROSITE" id="PS01161">
    <property type="entry name" value="GLC_GALNAC_ISOMERASE"/>
    <property type="match status" value="1"/>
</dbReference>